<name>A0A7V8N1L2_9LACT</name>
<dbReference type="AlphaFoldDB" id="A0A7V8N1L2"/>
<dbReference type="GeneID" id="303195409"/>
<keyword evidence="1" id="KW-0378">Hydrolase</keyword>
<dbReference type="InterPro" id="IPR051695">
    <property type="entry name" value="Phosphoglycerate_Mutase"/>
</dbReference>
<keyword evidence="6" id="KW-1185">Reference proteome</keyword>
<dbReference type="SUPFAM" id="SSF53254">
    <property type="entry name" value="Phosphoglycerate mutase-like"/>
    <property type="match status" value="1"/>
</dbReference>
<dbReference type="GO" id="GO:0005829">
    <property type="term" value="C:cytosol"/>
    <property type="evidence" value="ECO:0007669"/>
    <property type="project" value="TreeGrafter"/>
</dbReference>
<feature type="binding site" evidence="3">
    <location>
        <begin position="44"/>
        <end position="51"/>
    </location>
    <ligand>
        <name>substrate</name>
    </ligand>
</feature>
<reference evidence="5 6" key="1">
    <citation type="submission" date="2020-07" db="EMBL/GenBank/DDBJ databases">
        <authorList>
            <person name="Hilgarth M."/>
            <person name="Werum V."/>
            <person name="Vogel R.F."/>
        </authorList>
    </citation>
    <scope>NUCLEOTIDE SEQUENCE [LARGE SCALE GENOMIC DNA]</scope>
    <source>
        <strain evidence="5 6">DSM 28961</strain>
    </source>
</reference>
<dbReference type="RefSeq" id="WP_180747154.1">
    <property type="nucleotide sequence ID" value="NZ_CBCRWQ010000021.1"/>
</dbReference>
<feature type="active site" description="Proton donor/acceptor" evidence="2">
    <location>
        <position position="125"/>
    </location>
</feature>
<gene>
    <name evidence="5" type="ORF">HZR21_07750</name>
</gene>
<feature type="active site" description="Tele-phosphohistidine intermediate" evidence="2">
    <location>
        <position position="45"/>
    </location>
</feature>
<evidence type="ECO:0000313" key="6">
    <source>
        <dbReference type="Proteomes" id="UP000530186"/>
    </source>
</evidence>
<feature type="binding site" evidence="3">
    <location>
        <position position="96"/>
    </location>
    <ligand>
        <name>substrate</name>
    </ligand>
</feature>
<dbReference type="InterPro" id="IPR029033">
    <property type="entry name" value="His_PPase_superfam"/>
</dbReference>
<dbReference type="SMART" id="SM00855">
    <property type="entry name" value="PGAM"/>
    <property type="match status" value="1"/>
</dbReference>
<dbReference type="InterPro" id="IPR013078">
    <property type="entry name" value="His_Pase_superF_clade-1"/>
</dbReference>
<dbReference type="GO" id="GO:0004331">
    <property type="term" value="F:fructose-2,6-bisphosphate 2-phosphatase activity"/>
    <property type="evidence" value="ECO:0007669"/>
    <property type="project" value="TreeGrafter"/>
</dbReference>
<dbReference type="PANTHER" id="PTHR46517:SF1">
    <property type="entry name" value="FRUCTOSE-2,6-BISPHOSPHATASE TIGAR"/>
    <property type="match status" value="1"/>
</dbReference>
<evidence type="ECO:0000256" key="4">
    <source>
        <dbReference type="PIRSR" id="PIRSR613078-3"/>
    </source>
</evidence>
<dbReference type="Pfam" id="PF00300">
    <property type="entry name" value="His_Phos_1"/>
    <property type="match status" value="2"/>
</dbReference>
<proteinExistence type="predicted"/>
<dbReference type="PROSITE" id="PS51257">
    <property type="entry name" value="PROKAR_LIPOPROTEIN"/>
    <property type="match status" value="1"/>
</dbReference>
<evidence type="ECO:0000256" key="3">
    <source>
        <dbReference type="PIRSR" id="PIRSR613078-2"/>
    </source>
</evidence>
<evidence type="ECO:0000256" key="1">
    <source>
        <dbReference type="ARBA" id="ARBA00022801"/>
    </source>
</evidence>
<dbReference type="Proteomes" id="UP000530186">
    <property type="component" value="Unassembled WGS sequence"/>
</dbReference>
<accession>A0A7V8N1L2</accession>
<dbReference type="Gene3D" id="3.40.50.1240">
    <property type="entry name" value="Phosphoglycerate mutase-like"/>
    <property type="match status" value="1"/>
</dbReference>
<protein>
    <submittedName>
        <fullName evidence="5">Histidine phosphatase family protein</fullName>
    </submittedName>
</protein>
<evidence type="ECO:0000256" key="2">
    <source>
        <dbReference type="PIRSR" id="PIRSR613078-1"/>
    </source>
</evidence>
<comment type="caution">
    <text evidence="5">The sequence shown here is derived from an EMBL/GenBank/DDBJ whole genome shotgun (WGS) entry which is preliminary data.</text>
</comment>
<evidence type="ECO:0000313" key="5">
    <source>
        <dbReference type="EMBL" id="MBA0017014.1"/>
    </source>
</evidence>
<dbReference type="GO" id="GO:0043456">
    <property type="term" value="P:regulation of pentose-phosphate shunt"/>
    <property type="evidence" value="ECO:0007669"/>
    <property type="project" value="TreeGrafter"/>
</dbReference>
<feature type="site" description="Transition state stabilizer" evidence="4">
    <location>
        <position position="234"/>
    </location>
</feature>
<dbReference type="EMBL" id="JACBNY010000013">
    <property type="protein sequence ID" value="MBA0017014.1"/>
    <property type="molecule type" value="Genomic_DNA"/>
</dbReference>
<dbReference type="CDD" id="cd07067">
    <property type="entry name" value="HP_PGM_like"/>
    <property type="match status" value="1"/>
</dbReference>
<sequence>MKKLCLKLAMMAVALTIITGCKENVSSKTSKVDKNAEVTIYLTRHGKTMLNTTDRSQGWIDAPLTPAGVEIAEYLGKGLKAEKVTFDAVYSSDSGRAVETANIALKNSGQEDLLKNLKTDKRLREVNFGTYEGMPNEEMWTAIAEKQGKTLDAFQAGMAKDGFVNTIKGFADTLHELDKSKLEELAQKNKVPAADVSWQAEDYQTVIARSKSALDDIVKDAQKNGQKNILVTSHGMTIAALVSSLDEKAPVPATGLKNASVSKITYKDGQYKVATVNDLTYVEKGK</sequence>
<organism evidence="5 6">
    <name type="scientific">Pseudolactococcus laudensis</name>
    <dbReference type="NCBI Taxonomy" id="1494461"/>
    <lineage>
        <taxon>Bacteria</taxon>
        <taxon>Bacillati</taxon>
        <taxon>Bacillota</taxon>
        <taxon>Bacilli</taxon>
        <taxon>Lactobacillales</taxon>
        <taxon>Streptococcaceae</taxon>
        <taxon>Pseudolactococcus</taxon>
    </lineage>
</organism>
<dbReference type="PANTHER" id="PTHR46517">
    <property type="entry name" value="FRUCTOSE-2,6-BISPHOSPHATASE TIGAR"/>
    <property type="match status" value="1"/>
</dbReference>
<dbReference type="GO" id="GO:0045820">
    <property type="term" value="P:negative regulation of glycolytic process"/>
    <property type="evidence" value="ECO:0007669"/>
    <property type="project" value="TreeGrafter"/>
</dbReference>